<name>A0A9W4UWM1_9PLEO</name>
<organism evidence="3 4">
    <name type="scientific">Periconia digitata</name>
    <dbReference type="NCBI Taxonomy" id="1303443"/>
    <lineage>
        <taxon>Eukaryota</taxon>
        <taxon>Fungi</taxon>
        <taxon>Dikarya</taxon>
        <taxon>Ascomycota</taxon>
        <taxon>Pezizomycotina</taxon>
        <taxon>Dothideomycetes</taxon>
        <taxon>Pleosporomycetidae</taxon>
        <taxon>Pleosporales</taxon>
        <taxon>Massarineae</taxon>
        <taxon>Periconiaceae</taxon>
        <taxon>Periconia</taxon>
    </lineage>
</organism>
<feature type="transmembrane region" description="Helical" evidence="1">
    <location>
        <begin position="140"/>
        <end position="160"/>
    </location>
</feature>
<evidence type="ECO:0000313" key="4">
    <source>
        <dbReference type="Proteomes" id="UP001152607"/>
    </source>
</evidence>
<accession>A0A9W4UWM1</accession>
<proteinExistence type="predicted"/>
<reference evidence="3" key="1">
    <citation type="submission" date="2023-01" db="EMBL/GenBank/DDBJ databases">
        <authorList>
            <person name="Van Ghelder C."/>
            <person name="Rancurel C."/>
        </authorList>
    </citation>
    <scope>NUCLEOTIDE SEQUENCE</scope>
    <source>
        <strain evidence="3">CNCM I-4278</strain>
    </source>
</reference>
<sequence length="161" mass="16895">MQFFSSLLIAFLALLQVAIAVPEKFPVDAIVARQAATGAATGGVDPCVDYSITANLSVISANSSYRAAYMQKAQVGTIATANMLNAAQLKLPALTADVALNSQCGNLTDKALVEAANNFTNGIVAQFTTEGLPVGIVADWRVIFTVIFCCVCLSVVWVFAE</sequence>
<dbReference type="OrthoDB" id="3438213at2759"/>
<evidence type="ECO:0000256" key="2">
    <source>
        <dbReference type="SAM" id="SignalP"/>
    </source>
</evidence>
<feature type="chain" id="PRO_5040784708" evidence="2">
    <location>
        <begin position="21"/>
        <end position="161"/>
    </location>
</feature>
<dbReference type="Proteomes" id="UP001152607">
    <property type="component" value="Unassembled WGS sequence"/>
</dbReference>
<comment type="caution">
    <text evidence="3">The sequence shown here is derived from an EMBL/GenBank/DDBJ whole genome shotgun (WGS) entry which is preliminary data.</text>
</comment>
<keyword evidence="2" id="KW-0732">Signal</keyword>
<keyword evidence="4" id="KW-1185">Reference proteome</keyword>
<dbReference type="EMBL" id="CAOQHR010000013">
    <property type="protein sequence ID" value="CAI6342281.1"/>
    <property type="molecule type" value="Genomic_DNA"/>
</dbReference>
<gene>
    <name evidence="3" type="ORF">PDIGIT_LOCUS15486</name>
</gene>
<keyword evidence="1" id="KW-0472">Membrane</keyword>
<evidence type="ECO:0000313" key="3">
    <source>
        <dbReference type="EMBL" id="CAI6342281.1"/>
    </source>
</evidence>
<keyword evidence="1" id="KW-0812">Transmembrane</keyword>
<dbReference type="AlphaFoldDB" id="A0A9W4UWM1"/>
<keyword evidence="1" id="KW-1133">Transmembrane helix</keyword>
<evidence type="ECO:0000256" key="1">
    <source>
        <dbReference type="SAM" id="Phobius"/>
    </source>
</evidence>
<feature type="signal peptide" evidence="2">
    <location>
        <begin position="1"/>
        <end position="20"/>
    </location>
</feature>
<protein>
    <submittedName>
        <fullName evidence="3">Uncharacterized protein</fullName>
    </submittedName>
</protein>